<dbReference type="EMBL" id="JBELPZ010000002">
    <property type="protein sequence ID" value="MFL9843531.1"/>
    <property type="molecule type" value="Genomic_DNA"/>
</dbReference>
<evidence type="ECO:0000313" key="1">
    <source>
        <dbReference type="EMBL" id="MFL9843531.1"/>
    </source>
</evidence>
<protein>
    <recommendedName>
        <fullName evidence="3">Lipoprotein</fullName>
    </recommendedName>
</protein>
<evidence type="ECO:0008006" key="3">
    <source>
        <dbReference type="Google" id="ProtNLM"/>
    </source>
</evidence>
<keyword evidence="2" id="KW-1185">Reference proteome</keyword>
<proteinExistence type="predicted"/>
<organism evidence="1 2">
    <name type="scientific">Flavobacterium rhizosphaerae</name>
    <dbReference type="NCBI Taxonomy" id="3163298"/>
    <lineage>
        <taxon>Bacteria</taxon>
        <taxon>Pseudomonadati</taxon>
        <taxon>Bacteroidota</taxon>
        <taxon>Flavobacteriia</taxon>
        <taxon>Flavobacteriales</taxon>
        <taxon>Flavobacteriaceae</taxon>
        <taxon>Flavobacterium</taxon>
    </lineage>
</organism>
<name>A0ABW8YT87_9FLAO</name>
<gene>
    <name evidence="1" type="ORF">ABS766_03775</name>
</gene>
<accession>A0ABW8YT87</accession>
<reference evidence="1 2" key="1">
    <citation type="submission" date="2024-06" db="EMBL/GenBank/DDBJ databases">
        <authorList>
            <person name="Kaempfer P."/>
            <person name="Viver T."/>
        </authorList>
    </citation>
    <scope>NUCLEOTIDE SEQUENCE [LARGE SCALE GENOMIC DNA]</scope>
    <source>
        <strain evidence="1 2">ST-119</strain>
    </source>
</reference>
<dbReference type="RefSeq" id="WP_408083785.1">
    <property type="nucleotide sequence ID" value="NZ_JBELPZ010000002.1"/>
</dbReference>
<evidence type="ECO:0000313" key="2">
    <source>
        <dbReference type="Proteomes" id="UP001629156"/>
    </source>
</evidence>
<comment type="caution">
    <text evidence="1">The sequence shown here is derived from an EMBL/GenBank/DDBJ whole genome shotgun (WGS) entry which is preliminary data.</text>
</comment>
<dbReference type="Proteomes" id="UP001629156">
    <property type="component" value="Unassembled WGS sequence"/>
</dbReference>
<sequence>MQLPKRYIQLIILLLTVLIATPCSIKKLYNNAIGVETSHKTQSRNAKVQCQAFVANKKEHAKKATAFAIPGFLPFFVAVAPEGCTSKKAVHFYLQQKEKVPSYLLYRSLLI</sequence>